<feature type="transmembrane region" description="Helical" evidence="7">
    <location>
        <begin position="85"/>
        <end position="107"/>
    </location>
</feature>
<dbReference type="PANTHER" id="PTHR30619:SF7">
    <property type="entry name" value="BETA-LACTAMASE DOMAIN PROTEIN"/>
    <property type="match status" value="1"/>
</dbReference>
<evidence type="ECO:0000256" key="6">
    <source>
        <dbReference type="SAM" id="MobiDB-lite"/>
    </source>
</evidence>
<reference evidence="9 10" key="1">
    <citation type="submission" date="2020-04" db="EMBL/GenBank/DDBJ databases">
        <authorList>
            <person name="Liu S."/>
        </authorList>
    </citation>
    <scope>NUCLEOTIDE SEQUENCE [LARGE SCALE GENOMIC DNA]</scope>
    <source>
        <strain evidence="9 10">CGMCC 1.15091</strain>
    </source>
</reference>
<evidence type="ECO:0000256" key="3">
    <source>
        <dbReference type="ARBA" id="ARBA00022692"/>
    </source>
</evidence>
<evidence type="ECO:0000256" key="2">
    <source>
        <dbReference type="ARBA" id="ARBA00022475"/>
    </source>
</evidence>
<name>A0ABX1JPH2_9MICC</name>
<keyword evidence="3 7" id="KW-0812">Transmembrane</keyword>
<dbReference type="PANTHER" id="PTHR30619">
    <property type="entry name" value="DNA INTERNALIZATION/COMPETENCE PROTEIN COMEC/REC2"/>
    <property type="match status" value="1"/>
</dbReference>
<keyword evidence="5 7" id="KW-0472">Membrane</keyword>
<dbReference type="Pfam" id="PF03772">
    <property type="entry name" value="Competence"/>
    <property type="match status" value="1"/>
</dbReference>
<feature type="transmembrane region" description="Helical" evidence="7">
    <location>
        <begin position="114"/>
        <end position="134"/>
    </location>
</feature>
<gene>
    <name evidence="9" type="ORF">HER39_03805</name>
</gene>
<dbReference type="EMBL" id="JAAZSR010000033">
    <property type="protein sequence ID" value="NKX49712.1"/>
    <property type="molecule type" value="Genomic_DNA"/>
</dbReference>
<comment type="subcellular location">
    <subcellularLocation>
        <location evidence="1">Cell membrane</location>
        <topology evidence="1">Multi-pass membrane protein</topology>
    </subcellularLocation>
</comment>
<proteinExistence type="predicted"/>
<evidence type="ECO:0000256" key="1">
    <source>
        <dbReference type="ARBA" id="ARBA00004651"/>
    </source>
</evidence>
<feature type="transmembrane region" description="Helical" evidence="7">
    <location>
        <begin position="352"/>
        <end position="368"/>
    </location>
</feature>
<keyword evidence="10" id="KW-1185">Reference proteome</keyword>
<evidence type="ECO:0000256" key="5">
    <source>
        <dbReference type="ARBA" id="ARBA00023136"/>
    </source>
</evidence>
<feature type="region of interest" description="Disordered" evidence="6">
    <location>
        <begin position="1"/>
        <end position="31"/>
    </location>
</feature>
<feature type="transmembrane region" description="Helical" evidence="7">
    <location>
        <begin position="330"/>
        <end position="346"/>
    </location>
</feature>
<protein>
    <submittedName>
        <fullName evidence="9">ComEC/Rec2 family competence protein</fullName>
    </submittedName>
</protein>
<feature type="compositionally biased region" description="Low complexity" evidence="6">
    <location>
        <begin position="20"/>
        <end position="31"/>
    </location>
</feature>
<keyword evidence="2" id="KW-1003">Cell membrane</keyword>
<evidence type="ECO:0000256" key="4">
    <source>
        <dbReference type="ARBA" id="ARBA00022989"/>
    </source>
</evidence>
<comment type="caution">
    <text evidence="9">The sequence shown here is derived from an EMBL/GenBank/DDBJ whole genome shotgun (WGS) entry which is preliminary data.</text>
</comment>
<dbReference type="InterPro" id="IPR004477">
    <property type="entry name" value="ComEC_N"/>
</dbReference>
<feature type="transmembrane region" description="Helical" evidence="7">
    <location>
        <begin position="398"/>
        <end position="416"/>
    </location>
</feature>
<dbReference type="Proteomes" id="UP000523795">
    <property type="component" value="Unassembled WGS sequence"/>
</dbReference>
<feature type="domain" description="ComEC/Rec2-related protein" evidence="8">
    <location>
        <begin position="278"/>
        <end position="416"/>
    </location>
</feature>
<feature type="transmembrane region" description="Helical" evidence="7">
    <location>
        <begin position="299"/>
        <end position="323"/>
    </location>
</feature>
<organism evidence="9 10">
    <name type="scientific">Arthrobacter deserti</name>
    <dbReference type="NCBI Taxonomy" id="1742687"/>
    <lineage>
        <taxon>Bacteria</taxon>
        <taxon>Bacillati</taxon>
        <taxon>Actinomycetota</taxon>
        <taxon>Actinomycetes</taxon>
        <taxon>Micrococcales</taxon>
        <taxon>Micrococcaceae</taxon>
        <taxon>Arthrobacter</taxon>
    </lineage>
</organism>
<evidence type="ECO:0000259" key="8">
    <source>
        <dbReference type="Pfam" id="PF03772"/>
    </source>
</evidence>
<evidence type="ECO:0000313" key="9">
    <source>
        <dbReference type="EMBL" id="NKX49712.1"/>
    </source>
</evidence>
<accession>A0ABX1JPH2</accession>
<evidence type="ECO:0000256" key="7">
    <source>
        <dbReference type="SAM" id="Phobius"/>
    </source>
</evidence>
<keyword evidence="4 7" id="KW-1133">Transmembrane helix</keyword>
<dbReference type="NCBIfam" id="TIGR00360">
    <property type="entry name" value="ComEC_N-term"/>
    <property type="match status" value="1"/>
</dbReference>
<evidence type="ECO:0000313" key="10">
    <source>
        <dbReference type="Proteomes" id="UP000523795"/>
    </source>
</evidence>
<sequence>MSRPAPWRRFAEAAASGQEAPGPARPGADAAGVPRAGVVRAAAAARTRRTERPSAADAGPLGLRLAASAAVCWATAFGLPHAPRGAAFVLAALLFAAVLATILRMVLRPGSSGLRTAVLVLGSTAALVALLLGVRQAERLSGPIAQAVDSGALVTARLVALSDAARVEAGGSSGGPRYRLRAEIREATAGGRRFEAATPVLLIGDASWAQARYGDELVAAGRLTAAQPGPVDALLAASTAFRRTGAPAAPAAVNALREGFTGSTAALPPDARALLPGLVLGDRSAQPADLAEAMRTAGLAHLLAVSGANCSYVLGFAYVLSAACRLPRPVRGLLGLATLAGFVVLVRPEPSVLRAAAMGAIGVFALLAGRRRSSLAFLCLSVIVLLLADPWLAASYGFTLSVLATVGLVLFGQHCSR</sequence>
<dbReference type="InterPro" id="IPR052159">
    <property type="entry name" value="Competence_DNA_uptake"/>
</dbReference>